<dbReference type="AlphaFoldDB" id="A0AAD4JRC1"/>
<name>A0AAD4JRC1_PERFH</name>
<feature type="non-terminal residue" evidence="2">
    <location>
        <position position="55"/>
    </location>
</feature>
<comment type="caution">
    <text evidence="2">The sequence shown here is derived from an EMBL/GenBank/DDBJ whole genome shotgun (WGS) entry which is preliminary data.</text>
</comment>
<feature type="region of interest" description="Disordered" evidence="1">
    <location>
        <begin position="1"/>
        <end position="22"/>
    </location>
</feature>
<evidence type="ECO:0000256" key="1">
    <source>
        <dbReference type="SAM" id="MobiDB-lite"/>
    </source>
</evidence>
<accession>A0AAD4JRC1</accession>
<dbReference type="EMBL" id="SDAM02000016">
    <property type="protein sequence ID" value="KAH6837678.1"/>
    <property type="molecule type" value="Genomic_DNA"/>
</dbReference>
<reference evidence="2 3" key="1">
    <citation type="journal article" date="2021" name="Nat. Commun.">
        <title>Incipient diploidization of the medicinal plant Perilla within 10,000 years.</title>
        <authorList>
            <person name="Zhang Y."/>
            <person name="Shen Q."/>
            <person name="Leng L."/>
            <person name="Zhang D."/>
            <person name="Chen S."/>
            <person name="Shi Y."/>
            <person name="Ning Z."/>
            <person name="Chen S."/>
        </authorList>
    </citation>
    <scope>NUCLEOTIDE SEQUENCE [LARGE SCALE GENOMIC DNA]</scope>
    <source>
        <strain evidence="3">cv. PC099</strain>
    </source>
</reference>
<gene>
    <name evidence="2" type="ORF">C2S53_000962</name>
</gene>
<protein>
    <submittedName>
        <fullName evidence="2">ACT domain-containing small subunit of acetolactate synthase protein</fullName>
    </submittedName>
</protein>
<evidence type="ECO:0000313" key="3">
    <source>
        <dbReference type="Proteomes" id="UP001190926"/>
    </source>
</evidence>
<dbReference type="Proteomes" id="UP001190926">
    <property type="component" value="Unassembled WGS sequence"/>
</dbReference>
<sequence>MVHPFNPTKEPSSSSPRIRHNSPYAKSVEDILPDPQVELELLFIKINLDPKHRAE</sequence>
<evidence type="ECO:0000313" key="2">
    <source>
        <dbReference type="EMBL" id="KAH6837678.1"/>
    </source>
</evidence>
<keyword evidence="3" id="KW-1185">Reference proteome</keyword>
<organism evidence="2 3">
    <name type="scientific">Perilla frutescens var. hirtella</name>
    <name type="common">Perilla citriodora</name>
    <name type="synonym">Perilla setoyensis</name>
    <dbReference type="NCBI Taxonomy" id="608512"/>
    <lineage>
        <taxon>Eukaryota</taxon>
        <taxon>Viridiplantae</taxon>
        <taxon>Streptophyta</taxon>
        <taxon>Embryophyta</taxon>
        <taxon>Tracheophyta</taxon>
        <taxon>Spermatophyta</taxon>
        <taxon>Magnoliopsida</taxon>
        <taxon>eudicotyledons</taxon>
        <taxon>Gunneridae</taxon>
        <taxon>Pentapetalae</taxon>
        <taxon>asterids</taxon>
        <taxon>lamiids</taxon>
        <taxon>Lamiales</taxon>
        <taxon>Lamiaceae</taxon>
        <taxon>Nepetoideae</taxon>
        <taxon>Elsholtzieae</taxon>
        <taxon>Perilla</taxon>
    </lineage>
</organism>
<proteinExistence type="predicted"/>